<evidence type="ECO:0000256" key="4">
    <source>
        <dbReference type="ARBA" id="ARBA00023136"/>
    </source>
</evidence>
<gene>
    <name evidence="6" type="ORF">JCGZ_09640</name>
</gene>
<dbReference type="EMBL" id="KK914232">
    <property type="protein sequence ID" value="KDP45391.1"/>
    <property type="molecule type" value="Genomic_DNA"/>
</dbReference>
<keyword evidence="7" id="KW-1185">Reference proteome</keyword>
<evidence type="ECO:0000313" key="6">
    <source>
        <dbReference type="EMBL" id="KDP45391.1"/>
    </source>
</evidence>
<name>A0A067LAA4_JATCU</name>
<keyword evidence="2 5" id="KW-0812">Transmembrane</keyword>
<dbReference type="InterPro" id="IPR037185">
    <property type="entry name" value="EmrE-like"/>
</dbReference>
<accession>A0A067LAA4</accession>
<feature type="transmembrane region" description="Helical" evidence="5">
    <location>
        <begin position="277"/>
        <end position="298"/>
    </location>
</feature>
<evidence type="ECO:0008006" key="8">
    <source>
        <dbReference type="Google" id="ProtNLM"/>
    </source>
</evidence>
<feature type="transmembrane region" description="Helical" evidence="5">
    <location>
        <begin position="40"/>
        <end position="61"/>
    </location>
</feature>
<dbReference type="InterPro" id="IPR030184">
    <property type="entry name" value="WAT1-related"/>
</dbReference>
<evidence type="ECO:0000256" key="2">
    <source>
        <dbReference type="ARBA" id="ARBA00022692"/>
    </source>
</evidence>
<organism evidence="6 7">
    <name type="scientific">Jatropha curcas</name>
    <name type="common">Barbados nut</name>
    <dbReference type="NCBI Taxonomy" id="180498"/>
    <lineage>
        <taxon>Eukaryota</taxon>
        <taxon>Viridiplantae</taxon>
        <taxon>Streptophyta</taxon>
        <taxon>Embryophyta</taxon>
        <taxon>Tracheophyta</taxon>
        <taxon>Spermatophyta</taxon>
        <taxon>Magnoliopsida</taxon>
        <taxon>eudicotyledons</taxon>
        <taxon>Gunneridae</taxon>
        <taxon>Pentapetalae</taxon>
        <taxon>rosids</taxon>
        <taxon>fabids</taxon>
        <taxon>Malpighiales</taxon>
        <taxon>Euphorbiaceae</taxon>
        <taxon>Crotonoideae</taxon>
        <taxon>Jatropheae</taxon>
        <taxon>Jatropha</taxon>
    </lineage>
</organism>
<dbReference type="GO" id="GO:0016020">
    <property type="term" value="C:membrane"/>
    <property type="evidence" value="ECO:0007669"/>
    <property type="project" value="InterPro"/>
</dbReference>
<dbReference type="Proteomes" id="UP000027138">
    <property type="component" value="Unassembled WGS sequence"/>
</dbReference>
<feature type="transmembrane region" description="Helical" evidence="5">
    <location>
        <begin position="102"/>
        <end position="123"/>
    </location>
</feature>
<dbReference type="AlphaFoldDB" id="A0A067LAA4"/>
<feature type="transmembrane region" description="Helical" evidence="5">
    <location>
        <begin position="73"/>
        <end position="90"/>
    </location>
</feature>
<dbReference type="PANTHER" id="PTHR31218">
    <property type="entry name" value="WAT1-RELATED PROTEIN"/>
    <property type="match status" value="1"/>
</dbReference>
<proteinExistence type="predicted"/>
<dbReference type="OrthoDB" id="1727045at2759"/>
<dbReference type="SUPFAM" id="SSF103481">
    <property type="entry name" value="Multidrug resistance efflux transporter EmrE"/>
    <property type="match status" value="2"/>
</dbReference>
<evidence type="ECO:0000313" key="7">
    <source>
        <dbReference type="Proteomes" id="UP000027138"/>
    </source>
</evidence>
<dbReference type="GO" id="GO:0022857">
    <property type="term" value="F:transmembrane transporter activity"/>
    <property type="evidence" value="ECO:0007669"/>
    <property type="project" value="InterPro"/>
</dbReference>
<feature type="transmembrane region" description="Helical" evidence="5">
    <location>
        <begin position="135"/>
        <end position="153"/>
    </location>
</feature>
<protein>
    <recommendedName>
        <fullName evidence="8">WAT1-related protein</fullName>
    </recommendedName>
</protein>
<feature type="transmembrane region" description="Helical" evidence="5">
    <location>
        <begin position="181"/>
        <end position="201"/>
    </location>
</feature>
<comment type="subcellular location">
    <subcellularLocation>
        <location evidence="1">Membrane</location>
        <topology evidence="1">Multi-pass membrane protein</topology>
    </subcellularLocation>
</comment>
<feature type="transmembrane region" description="Helical" evidence="5">
    <location>
        <begin position="304"/>
        <end position="323"/>
    </location>
</feature>
<feature type="transmembrane region" description="Helical" evidence="5">
    <location>
        <begin position="247"/>
        <end position="265"/>
    </location>
</feature>
<sequence length="355" mass="38985">MGPWFLYGDLLPFIAMVSVECTNVGANTLLAAAWSQVMSYYVFIVYSHAISTLVLLPVPFSFYRAAAEIKLPLLYRICVLALIGFLGQIVGTKGLEYSSPTLSSAMSNLTPAFTFAFAVLFRMEKVAMRRSSSQAKIVGTMVSIGGALVVLFYKGPTILSTISPTNTISFRWPLGSAMSDWIIGGLLLATQCLLGSLWYIIQAEILKIYPEELIVTFVYTSCVTIISAPVCFVAESNLDAWLLKPHMALLAILYSGIFAQSYSTVIHSWGLRLKGPLYVTIFRPLSIAIAAFMGVLFLGDALHLGIIIGALIISMGFYTVIWGKANEERSSEEQDFSDLRSTQRVPFLQTPINDM</sequence>
<reference evidence="6 7" key="1">
    <citation type="journal article" date="2014" name="PLoS ONE">
        <title>Global Analysis of Gene Expression Profiles in Physic Nut (Jatropha curcas L.) Seedlings Exposed to Salt Stress.</title>
        <authorList>
            <person name="Zhang L."/>
            <person name="Zhang C."/>
            <person name="Wu P."/>
            <person name="Chen Y."/>
            <person name="Li M."/>
            <person name="Jiang H."/>
            <person name="Wu G."/>
        </authorList>
    </citation>
    <scope>NUCLEOTIDE SEQUENCE [LARGE SCALE GENOMIC DNA]</scope>
    <source>
        <strain evidence="7">cv. GZQX0401</strain>
        <tissue evidence="6">Young leaves</tissue>
    </source>
</reference>
<evidence type="ECO:0000256" key="1">
    <source>
        <dbReference type="ARBA" id="ARBA00004141"/>
    </source>
</evidence>
<keyword evidence="3 5" id="KW-1133">Transmembrane helix</keyword>
<keyword evidence="4 5" id="KW-0472">Membrane</keyword>
<feature type="transmembrane region" description="Helical" evidence="5">
    <location>
        <begin position="213"/>
        <end position="235"/>
    </location>
</feature>
<evidence type="ECO:0000256" key="5">
    <source>
        <dbReference type="SAM" id="Phobius"/>
    </source>
</evidence>
<evidence type="ECO:0000256" key="3">
    <source>
        <dbReference type="ARBA" id="ARBA00022989"/>
    </source>
</evidence>